<evidence type="ECO:0000256" key="3">
    <source>
        <dbReference type="SAM" id="MobiDB-lite"/>
    </source>
</evidence>
<dbReference type="Pfam" id="PF00071">
    <property type="entry name" value="Ras"/>
    <property type="match status" value="1"/>
</dbReference>
<reference evidence="5" key="1">
    <citation type="submission" date="2016-11" db="UniProtKB">
        <authorList>
            <consortium name="WormBaseParasite"/>
        </authorList>
    </citation>
    <scope>IDENTIFICATION</scope>
</reference>
<evidence type="ECO:0000313" key="4">
    <source>
        <dbReference type="Proteomes" id="UP000095280"/>
    </source>
</evidence>
<dbReference type="PROSITE" id="PS51421">
    <property type="entry name" value="RAS"/>
    <property type="match status" value="1"/>
</dbReference>
<dbReference type="SMART" id="SM00173">
    <property type="entry name" value="RAS"/>
    <property type="match status" value="1"/>
</dbReference>
<dbReference type="AlphaFoldDB" id="A0A1I8HIS6"/>
<dbReference type="InterPro" id="IPR007577">
    <property type="entry name" value="GlycoTrfase_DXD_sugar-bd_CS"/>
</dbReference>
<dbReference type="GO" id="GO:0005246">
    <property type="term" value="F:calcium channel regulator activity"/>
    <property type="evidence" value="ECO:0007669"/>
    <property type="project" value="TreeGrafter"/>
</dbReference>
<feature type="region of interest" description="Disordered" evidence="3">
    <location>
        <begin position="257"/>
        <end position="323"/>
    </location>
</feature>
<dbReference type="GO" id="GO:0003924">
    <property type="term" value="F:GTPase activity"/>
    <property type="evidence" value="ECO:0007669"/>
    <property type="project" value="InterPro"/>
</dbReference>
<keyword evidence="4" id="KW-1185">Reference proteome</keyword>
<feature type="compositionally biased region" description="Low complexity" evidence="3">
    <location>
        <begin position="272"/>
        <end position="281"/>
    </location>
</feature>
<dbReference type="SUPFAM" id="SSF52540">
    <property type="entry name" value="P-loop containing nucleoside triphosphate hydrolases"/>
    <property type="match status" value="1"/>
</dbReference>
<feature type="region of interest" description="Disordered" evidence="3">
    <location>
        <begin position="1100"/>
        <end position="1120"/>
    </location>
</feature>
<name>A0A1I8HIS6_9PLAT</name>
<feature type="compositionally biased region" description="Basic residues" evidence="3">
    <location>
        <begin position="159"/>
        <end position="172"/>
    </location>
</feature>
<evidence type="ECO:0000256" key="2">
    <source>
        <dbReference type="ARBA" id="ARBA00022553"/>
    </source>
</evidence>
<dbReference type="WBParaSite" id="maker-uti_cns_0006273-snap-gene-0.3-mRNA-1">
    <property type="protein sequence ID" value="maker-uti_cns_0006273-snap-gene-0.3-mRNA-1"/>
    <property type="gene ID" value="maker-uti_cns_0006273-snap-gene-0.3"/>
</dbReference>
<proteinExistence type="inferred from homology"/>
<dbReference type="Gene3D" id="3.40.50.300">
    <property type="entry name" value="P-loop containing nucleotide triphosphate hydrolases"/>
    <property type="match status" value="1"/>
</dbReference>
<feature type="compositionally biased region" description="Low complexity" evidence="3">
    <location>
        <begin position="135"/>
        <end position="146"/>
    </location>
</feature>
<dbReference type="InterPro" id="IPR001806">
    <property type="entry name" value="Small_GTPase"/>
</dbReference>
<dbReference type="Proteomes" id="UP000095280">
    <property type="component" value="Unplaced"/>
</dbReference>
<evidence type="ECO:0000313" key="5">
    <source>
        <dbReference type="WBParaSite" id="maker-uti_cns_0006273-snap-gene-0.3-mRNA-1"/>
    </source>
</evidence>
<evidence type="ECO:0000256" key="1">
    <source>
        <dbReference type="ARBA" id="ARBA00008846"/>
    </source>
</evidence>
<organism evidence="4 5">
    <name type="scientific">Macrostomum lignano</name>
    <dbReference type="NCBI Taxonomy" id="282301"/>
    <lineage>
        <taxon>Eukaryota</taxon>
        <taxon>Metazoa</taxon>
        <taxon>Spiralia</taxon>
        <taxon>Lophotrochozoa</taxon>
        <taxon>Platyhelminthes</taxon>
        <taxon>Rhabditophora</taxon>
        <taxon>Macrostomorpha</taxon>
        <taxon>Macrostomida</taxon>
        <taxon>Macrostomidae</taxon>
        <taxon>Macrostomum</taxon>
    </lineage>
</organism>
<dbReference type="InterPro" id="IPR029044">
    <property type="entry name" value="Nucleotide-diphossugar_trans"/>
</dbReference>
<feature type="compositionally biased region" description="Basic residues" evidence="3">
    <location>
        <begin position="1"/>
        <end position="15"/>
    </location>
</feature>
<feature type="region of interest" description="Disordered" evidence="3">
    <location>
        <begin position="908"/>
        <end position="929"/>
    </location>
</feature>
<dbReference type="InterPro" id="IPR027417">
    <property type="entry name" value="P-loop_NTPase"/>
</dbReference>
<feature type="compositionally biased region" description="Basic residues" evidence="3">
    <location>
        <begin position="916"/>
        <end position="925"/>
    </location>
</feature>
<feature type="compositionally biased region" description="Low complexity" evidence="3">
    <location>
        <begin position="205"/>
        <end position="217"/>
    </location>
</feature>
<dbReference type="InterPro" id="IPR051641">
    <property type="entry name" value="RGK_GTP-binding_reg"/>
</dbReference>
<feature type="region of interest" description="Disordered" evidence="3">
    <location>
        <begin position="126"/>
        <end position="230"/>
    </location>
</feature>
<accession>A0A1I8HIS6</accession>
<feature type="compositionally biased region" description="Pro residues" evidence="3">
    <location>
        <begin position="307"/>
        <end position="316"/>
    </location>
</feature>
<protein>
    <submittedName>
        <fullName evidence="5">GTP-binding protein RAD</fullName>
    </submittedName>
</protein>
<dbReference type="Gene3D" id="3.90.550.20">
    <property type="match status" value="1"/>
</dbReference>
<dbReference type="PRINTS" id="PR00449">
    <property type="entry name" value="RASTRNSFRMNG"/>
</dbReference>
<dbReference type="PANTHER" id="PTHR45775">
    <property type="entry name" value="RAD, GEM/KIR FAMILY MEMBER 2, ISOFORM C"/>
    <property type="match status" value="1"/>
</dbReference>
<dbReference type="GO" id="GO:0005886">
    <property type="term" value="C:plasma membrane"/>
    <property type="evidence" value="ECO:0007669"/>
    <property type="project" value="TreeGrafter"/>
</dbReference>
<dbReference type="PANTHER" id="PTHR45775:SF6">
    <property type="entry name" value="RAD, GEM_KIR FAMILY MEMBER 2, ISOFORM C"/>
    <property type="match status" value="1"/>
</dbReference>
<feature type="compositionally biased region" description="Low complexity" evidence="3">
    <location>
        <begin position="65"/>
        <end position="78"/>
    </location>
</feature>
<feature type="compositionally biased region" description="Low complexity" evidence="3">
    <location>
        <begin position="177"/>
        <end position="190"/>
    </location>
</feature>
<dbReference type="Pfam" id="PF04488">
    <property type="entry name" value="Gly_transf_sug"/>
    <property type="match status" value="1"/>
</dbReference>
<feature type="region of interest" description="Disordered" evidence="3">
    <location>
        <begin position="1"/>
        <end position="80"/>
    </location>
</feature>
<comment type="similarity">
    <text evidence="1">Belongs to the small GTPase superfamily. RGK family.</text>
</comment>
<keyword evidence="2" id="KW-0597">Phosphoprotein</keyword>
<dbReference type="SUPFAM" id="SSF53448">
    <property type="entry name" value="Nucleotide-diphospho-sugar transferases"/>
    <property type="match status" value="1"/>
</dbReference>
<dbReference type="SMART" id="SM00175">
    <property type="entry name" value="RAB"/>
    <property type="match status" value="1"/>
</dbReference>
<sequence>LMLNKKALRQRRGQSRKPDSPQAMASAVFGEQVDSRRRLPVRPILISAPSQPAEGEEPSQPPQPSQLLQRQHRQSMSQEALKMDDFDLYCRIANSPASMGNSSPLHSPAGSAIAKVDEWIRSLAGHELEAPDLSGPGQQQPQQQGGFLRVEQPGGCRINRYRSKSHRLRRERHTMLPASSAAAAVAPAASLGDSLRRPRLGSAGGAEAAAAGAAATAPEPPTETLVRVRSFRRTKRGLVNQGDATAVVKGARSSCSLHSSAASSDPELRLHQQQQQQQQQQFLQPIDPRFIGRRPSSADRDHRSASPLPPLPPTGPSPSHGPGGCTRLCRRSCRVQVVGAPRVGKTSLCAQFLSSESHALNAAEDEHADVTDGESKERYVTVLLDGDEYHVTFLDTEGPELGVYILDVDAYMVVFAIDNRRSFNAAKQVLNELVSEARKASALILVANKADLVRNKEVTHEEAKNLAAVYGAMFMEVSTALHHQVDELLVGTLSQVQARQRRMQKEKEKLLCLERDGGRGLRASLRLRSPRRMKKKQEQKTQMLRIPRINRVVPRPVVRFVCLLAAAAAVRLLLVDRLPWAKLLPLPPESGQTQQQLLNLSTKSSLPQSTQQRQQLEPLPRLIHVTAHNEMLRVEYRPVLRQWMLAQPELQLRLWRDVDADCLLRLSYPDLLSGYRTSLQTPLERSDLIRILALHSMGGMYLDLDTEPVRNISHLFSSPLAGAMIALEPEEHAVLLYNRPSLLSNAVMLSAPRHPFYLFYAGHIFDNLSKQQQLQQGRRRLVRRLRRRNNYAAPQITGPLVLQSAYEAYAAREHCKADEDPQRCQVYLFEPEVFSPRFDLSQRSNFRKTCMRWRRRLQQQRRRRQQVTSSAMDERKTAVCKRLAARGFTVGSNSNATLAVHLFRHLTTSGGGGKQSRGRLKKPKPPARQQETVFNATVEFPRMLMLARELGSKCRGPARVLLDDKLSIARAGFGLLSCWGSSGIFSRLLAPAARLLTATGLAGLRGGEDCPKWRIRFQPTLRWLAESRRSQSDFFALVGEQGAACSEAFWSALDWQFAGAVAAHGDLRQLSAAGGISASGWARRAHVLFRWLPGRRFGRSQVPLKSPQGEPSERPTPGSKWPSSFAMILVLPARVDGYCSGGNWKSVEFCDAIFCPGVSKMINLTFEKL</sequence>
<dbReference type="GO" id="GO:0005525">
    <property type="term" value="F:GTP binding"/>
    <property type="evidence" value="ECO:0007669"/>
    <property type="project" value="InterPro"/>
</dbReference>
<dbReference type="PROSITE" id="PS51419">
    <property type="entry name" value="RAB"/>
    <property type="match status" value="1"/>
</dbReference>